<sequence length="725" mass="83432">MSKWVGQVKSETKALLSKPILFLLPLLYGFWFAFELSHIAPPASENLYAYAYQFHKVKHVLTLGVAFMLGIWSIRSDFHRPGYSWMGSLPVSIWTRITAKYTVYLIYLSLFTAAMAIVFIYYGWIRQLSVSAVIDYTLLFALQYEVSYAVTLALAMLLSAWIPGRITYLIGFCAWMFGTFFLDVFIINRYELYPLTTFHLNQFLVDSLLESELWGHSIIADELWYARGFTLSVTLLLLVAAAAYLTLHRPSRLRRWWLGLCAGAAALVILCFIPYGKLWIDRYKEYEAAREDAASYEQLVSKNKPDEFRIGEYQLSVSRISNHRIQVDAVLTIPNYDQEKTASLPFVLNRNLEVTRVQWNHQSVAWVRDGDRFILESVRPDPDLEFQTLELSYNGPLYEWMVLSERPAIPIFLSGKNAFLPESAAWYPLPGEQFRYFKGRMDTDKLYLNTEAGLEYKARFKVQFQGFDHRLYGTIPETESSKPGNQQFESAEADGLTALSGSFIEVTVPEEPVRIITTPSNKLEAERFLRDLSKHLNYYRSWLNEPPNGIDQIFYLSLANQGYVGGMAKVTGHSLILSETTSHNLDKYQLGKTVNAYLFGDLHMNYYSEPEEEQPHSIVGLIRNAFYYLYLREEMHFTHEQIVKGSLAGVYPLLSLNQGTDLYAMIDRAIAEGKTAQVKSLLNTFYQRGLSIQSHSSEADIPVITEQEWLEEWNRVMQPYSGEER</sequence>
<feature type="transmembrane region" description="Helical" evidence="1">
    <location>
        <begin position="104"/>
        <end position="124"/>
    </location>
</feature>
<dbReference type="EMBL" id="JBHTIU010000078">
    <property type="protein sequence ID" value="MFD0871337.1"/>
    <property type="molecule type" value="Genomic_DNA"/>
</dbReference>
<keyword evidence="3" id="KW-1185">Reference proteome</keyword>
<organism evidence="2 3">
    <name type="scientific">Paenibacillus residui</name>
    <dbReference type="NCBI Taxonomy" id="629724"/>
    <lineage>
        <taxon>Bacteria</taxon>
        <taxon>Bacillati</taxon>
        <taxon>Bacillota</taxon>
        <taxon>Bacilli</taxon>
        <taxon>Bacillales</taxon>
        <taxon>Paenibacillaceae</taxon>
        <taxon>Paenibacillus</taxon>
    </lineage>
</organism>
<proteinExistence type="predicted"/>
<dbReference type="RefSeq" id="WP_379290319.1">
    <property type="nucleotide sequence ID" value="NZ_JBHTIU010000078.1"/>
</dbReference>
<evidence type="ECO:0000256" key="1">
    <source>
        <dbReference type="SAM" id="Phobius"/>
    </source>
</evidence>
<feature type="transmembrane region" description="Helical" evidence="1">
    <location>
        <begin position="136"/>
        <end position="159"/>
    </location>
</feature>
<feature type="transmembrane region" description="Helical" evidence="1">
    <location>
        <begin position="20"/>
        <end position="40"/>
    </location>
</feature>
<keyword evidence="1" id="KW-0472">Membrane</keyword>
<evidence type="ECO:0000313" key="2">
    <source>
        <dbReference type="EMBL" id="MFD0871337.1"/>
    </source>
</evidence>
<feature type="transmembrane region" description="Helical" evidence="1">
    <location>
        <begin position="166"/>
        <end position="187"/>
    </location>
</feature>
<dbReference type="Proteomes" id="UP001597120">
    <property type="component" value="Unassembled WGS sequence"/>
</dbReference>
<keyword evidence="1" id="KW-1133">Transmembrane helix</keyword>
<comment type="caution">
    <text evidence="2">The sequence shown here is derived from an EMBL/GenBank/DDBJ whole genome shotgun (WGS) entry which is preliminary data.</text>
</comment>
<gene>
    <name evidence="2" type="ORF">ACFQ03_19550</name>
</gene>
<protein>
    <recommendedName>
        <fullName evidence="4">ABC transporter permease</fullName>
    </recommendedName>
</protein>
<evidence type="ECO:0000313" key="3">
    <source>
        <dbReference type="Proteomes" id="UP001597120"/>
    </source>
</evidence>
<reference evidence="3" key="1">
    <citation type="journal article" date="2019" name="Int. J. Syst. Evol. Microbiol.">
        <title>The Global Catalogue of Microorganisms (GCM) 10K type strain sequencing project: providing services to taxonomists for standard genome sequencing and annotation.</title>
        <authorList>
            <consortium name="The Broad Institute Genomics Platform"/>
            <consortium name="The Broad Institute Genome Sequencing Center for Infectious Disease"/>
            <person name="Wu L."/>
            <person name="Ma J."/>
        </authorList>
    </citation>
    <scope>NUCLEOTIDE SEQUENCE [LARGE SCALE GENOMIC DNA]</scope>
    <source>
        <strain evidence="3">CCUG 57263</strain>
    </source>
</reference>
<name>A0ABW3DFQ7_9BACL</name>
<feature type="transmembrane region" description="Helical" evidence="1">
    <location>
        <begin position="224"/>
        <end position="245"/>
    </location>
</feature>
<evidence type="ECO:0008006" key="4">
    <source>
        <dbReference type="Google" id="ProtNLM"/>
    </source>
</evidence>
<accession>A0ABW3DFQ7</accession>
<feature type="transmembrane region" description="Helical" evidence="1">
    <location>
        <begin position="60"/>
        <end position="78"/>
    </location>
</feature>
<keyword evidence="1" id="KW-0812">Transmembrane</keyword>
<feature type="transmembrane region" description="Helical" evidence="1">
    <location>
        <begin position="257"/>
        <end position="275"/>
    </location>
</feature>